<evidence type="ECO:0000259" key="6">
    <source>
        <dbReference type="SMART" id="SM01313"/>
    </source>
</evidence>
<feature type="compositionally biased region" description="Polar residues" evidence="5">
    <location>
        <begin position="440"/>
        <end position="461"/>
    </location>
</feature>
<protein>
    <recommendedName>
        <fullName evidence="6">Exocyst complex component Sec3 PIP2-binding N-terminal domain-containing protein</fullName>
    </recommendedName>
</protein>
<evidence type="ECO:0000313" key="7">
    <source>
        <dbReference type="EMBL" id="TKA26836.1"/>
    </source>
</evidence>
<dbReference type="GO" id="GO:0005546">
    <property type="term" value="F:phosphatidylinositol-4,5-bisphosphate binding"/>
    <property type="evidence" value="ECO:0007669"/>
    <property type="project" value="TreeGrafter"/>
</dbReference>
<evidence type="ECO:0000256" key="5">
    <source>
        <dbReference type="SAM" id="MobiDB-lite"/>
    </source>
</evidence>
<dbReference type="Pfam" id="PF09763">
    <property type="entry name" value="Sec3_CC"/>
    <property type="match status" value="1"/>
</dbReference>
<dbReference type="InterPro" id="IPR048628">
    <property type="entry name" value="Sec3_C"/>
</dbReference>
<feature type="compositionally biased region" description="Basic and acidic residues" evidence="5">
    <location>
        <begin position="563"/>
        <end position="576"/>
    </location>
</feature>
<keyword evidence="2" id="KW-0813">Transport</keyword>
<evidence type="ECO:0000256" key="1">
    <source>
        <dbReference type="ARBA" id="ARBA00006518"/>
    </source>
</evidence>
<accession>A0A4U0TXV0</accession>
<evidence type="ECO:0000313" key="8">
    <source>
        <dbReference type="Proteomes" id="UP000308549"/>
    </source>
</evidence>
<dbReference type="GO" id="GO:0006887">
    <property type="term" value="P:exocytosis"/>
    <property type="evidence" value="ECO:0007669"/>
    <property type="project" value="UniProtKB-KW"/>
</dbReference>
<dbReference type="Pfam" id="PF20654">
    <property type="entry name" value="Sec3_C-term"/>
    <property type="match status" value="1"/>
</dbReference>
<dbReference type="GO" id="GO:0005886">
    <property type="term" value="C:plasma membrane"/>
    <property type="evidence" value="ECO:0007669"/>
    <property type="project" value="TreeGrafter"/>
</dbReference>
<feature type="region of interest" description="Disordered" evidence="5">
    <location>
        <begin position="1231"/>
        <end position="1251"/>
    </location>
</feature>
<feature type="compositionally biased region" description="Low complexity" evidence="5">
    <location>
        <begin position="530"/>
        <end position="540"/>
    </location>
</feature>
<feature type="region of interest" description="Disordered" evidence="5">
    <location>
        <begin position="1"/>
        <end position="61"/>
    </location>
</feature>
<dbReference type="InterPro" id="IPR019160">
    <property type="entry name" value="Sec3_CC"/>
</dbReference>
<reference evidence="7 8" key="1">
    <citation type="submission" date="2017-03" db="EMBL/GenBank/DDBJ databases">
        <title>Genomes of endolithic fungi from Antarctica.</title>
        <authorList>
            <person name="Coleine C."/>
            <person name="Masonjones S."/>
            <person name="Stajich J.E."/>
        </authorList>
    </citation>
    <scope>NUCLEOTIDE SEQUENCE [LARGE SCALE GENOMIC DNA]</scope>
    <source>
        <strain evidence="7 8">CCFEE 6315</strain>
    </source>
</reference>
<dbReference type="GO" id="GO:0000145">
    <property type="term" value="C:exocyst"/>
    <property type="evidence" value="ECO:0007669"/>
    <property type="project" value="InterPro"/>
</dbReference>
<dbReference type="OrthoDB" id="27109at2759"/>
<dbReference type="GO" id="GO:0006893">
    <property type="term" value="P:Golgi to plasma membrane transport"/>
    <property type="evidence" value="ECO:0007669"/>
    <property type="project" value="TreeGrafter"/>
</dbReference>
<comment type="similarity">
    <text evidence="1">Belongs to the SEC3 family.</text>
</comment>
<dbReference type="FunFam" id="2.30.29.90:FF:000003">
    <property type="entry name" value="Exocyst complex component Sec3"/>
    <property type="match status" value="1"/>
</dbReference>
<dbReference type="Pfam" id="PF15277">
    <property type="entry name" value="Sec3-PIP2_bind"/>
    <property type="match status" value="1"/>
</dbReference>
<dbReference type="Gene3D" id="2.30.29.90">
    <property type="match status" value="1"/>
</dbReference>
<name>A0A4U0TXV0_9PEZI</name>
<feature type="domain" description="Exocyst complex component Sec3 PIP2-binding N-terminal" evidence="6">
    <location>
        <begin position="109"/>
        <end position="212"/>
    </location>
</feature>
<keyword evidence="4" id="KW-0175">Coiled coil</keyword>
<proteinExistence type="inferred from homology"/>
<sequence>MSRQPAYGGYPRNPTAGPNPPYSGPGAAMSSNPRLATPTQGLRSTSPNAAPAAMSRAERFEDEKRRIIESCFGKQDASGQLAESYITHIRIVEDAAYPSSPPPPDSAEQNKKPRLIIIAVRSTGRVRMHKARENNNGSFSIGKTWNLEELTGVETYSGSSVPPRDQREAQYREWAGAVGFTVTIVKPYYWQAGTSKEKDFFIASAVKIYRKYTKGQVPDLKGFDERDRLAMLGAVPPPAPPVHTQGRVESGGRRVSPGRRAESRDEAAEAMAPPQPPFAQRDHSRDGSRYAGSPGPPPSLHDPHRPGSGMSGGRQESPASGARLANGPGGPRSAASQEQMRARSRDGHQVGSEYRPGTSPAPAYGRAAAQQQGLPPPGTTYEKPRSQSPSVASTASGRETLPKALQPAGRPRSPSRQRNYQPNVAPAPIQRPAEAAPQVNGANSGATLFNATRQKWQSAQQQPPPEPLSPTGAPQLPPISTSTPPGPLIANDKSTPVDRQLKTAGSEKSSAGIDLEDAATVGAITGYFGPGSATTGGPATPKHHPLTNEPTSPLTPERSRRRPQLESRNQSEKSVDMRPAPLKQSTKLAEDETRYGTPREYPSTEEETPEVRPLSVGKKRPGSSDQQGEKLAMPGGFGADSSTGTPSVATPVDERGPRSVPVPRAEEVQSQEESSVPQPEQEIEEEFRPGLGPMIKKNQVRTKLMKAANAAAAFKPRPGGAAEKILKAKAEREAGLQSNDVDGVSGFVPRPGASASKEVSAKTEANGHTAKEPDKPTAVGLGLRDVQSQEQQHEGGTPKVEISAPMSPGLDGQPQLHEPIELKDEAPREHLQTPEQQHLEAEELEREAEQALFEQREARKPQVKIKRRSNQQERNLAILGIDRSLLEGKGLDFDATLSDFGWGDSALEPRTLETIEADLRREAARLEAGSWLSSSDTQREEKVQQVEALLDKAIQECDDLEGLLTLYSVELGSLNDDIAFIEAQSQGLQVQSANQKLLHRELEGLVETMSLDRRVLEPLRHGNLGDLAALQQVEGCVGRLYQAMVTIDPSIRTLSGAGGRPKSSRSADGVGEVSSMKALREKKEVYSREAMTFCQRLMQHLDYAFTTSFSEAKVRLMRPASGGVKRLNKDAFTEVRRPMWAYSPLILFAKELNPPAWATMLRLYYQRAQPMYTDAFRENLIGWKRSAKKPSAEEAEMLFTNVEKDEPSGSGGSLSAARRMTVKRSQTLAKTLRSASGGKGSTDSRQGFPGSGAHAMNAEVFAGAVDEMAPLISQEQNFVVELFHASSLEHVDFLDAISNMPPEARRGNNLVAPRPLDPNRETAKRVTGVMDEMFGFFVQELSTLLEWSVSSDPIQGVGVMACLSKHTFYLQETNQEFILQMLDQLTSKLHTLWTKFVDEQVRAIEDTKVKIKKRKGVIAFMKIFPHFSAAVENVFAAVAREDYEGPAQSMSEVRRLVDDAYVRINKAMFDSLKVIAKESPSAGTQAQQVVRGGVTGDDPEDKQMLNYHVLLIENMNHYLEEVDDGGRPGVLMDWRDLATSERREALEAYVGRVVRRPLGKLLDFLDSTESLLATHPSNPTAIASRPSYSRKAARNLLSQYDSKEVRRGIDTLRKRIEKHFGDADEEAISTKLVTLVCTHCEGAYERAMDRMDKIIRAIYPPTEGEKSVELDFSKSDVQAGFRR</sequence>
<dbReference type="PANTHER" id="PTHR16092:SF14">
    <property type="entry name" value="EXOCYST COMPLEX COMPONENT 1 ISOFORM X1"/>
    <property type="match status" value="1"/>
</dbReference>
<evidence type="ECO:0000256" key="4">
    <source>
        <dbReference type="ARBA" id="ARBA00023054"/>
    </source>
</evidence>
<comment type="caution">
    <text evidence="7">The sequence shown here is derived from an EMBL/GenBank/DDBJ whole genome shotgun (WGS) entry which is preliminary data.</text>
</comment>
<dbReference type="Proteomes" id="UP000308549">
    <property type="component" value="Unassembled WGS sequence"/>
</dbReference>
<dbReference type="EMBL" id="NAJL01000026">
    <property type="protein sequence ID" value="TKA26836.1"/>
    <property type="molecule type" value="Genomic_DNA"/>
</dbReference>
<dbReference type="SMART" id="SM01313">
    <property type="entry name" value="Sec3-PIP2_bind"/>
    <property type="match status" value="1"/>
</dbReference>
<feature type="compositionally biased region" description="Polar residues" evidence="5">
    <location>
        <begin position="386"/>
        <end position="397"/>
    </location>
</feature>
<evidence type="ECO:0000256" key="3">
    <source>
        <dbReference type="ARBA" id="ARBA00022483"/>
    </source>
</evidence>
<dbReference type="CDD" id="cd13315">
    <property type="entry name" value="PH_Sec3"/>
    <property type="match status" value="1"/>
</dbReference>
<organism evidence="7 8">
    <name type="scientific">Salinomyces thailandicus</name>
    <dbReference type="NCBI Taxonomy" id="706561"/>
    <lineage>
        <taxon>Eukaryota</taxon>
        <taxon>Fungi</taxon>
        <taxon>Dikarya</taxon>
        <taxon>Ascomycota</taxon>
        <taxon>Pezizomycotina</taxon>
        <taxon>Dothideomycetes</taxon>
        <taxon>Dothideomycetidae</taxon>
        <taxon>Mycosphaerellales</taxon>
        <taxon>Teratosphaeriaceae</taxon>
        <taxon>Salinomyces</taxon>
    </lineage>
</organism>
<evidence type="ECO:0000256" key="2">
    <source>
        <dbReference type="ARBA" id="ARBA00022448"/>
    </source>
</evidence>
<keyword evidence="3" id="KW-0268">Exocytosis</keyword>
<feature type="compositionally biased region" description="Low complexity" evidence="5">
    <location>
        <begin position="671"/>
        <end position="680"/>
    </location>
</feature>
<feature type="compositionally biased region" description="Basic and acidic residues" evidence="5">
    <location>
        <begin position="818"/>
        <end position="841"/>
    </location>
</feature>
<dbReference type="InterPro" id="IPR028258">
    <property type="entry name" value="Sec3-PIP2_bind"/>
</dbReference>
<dbReference type="PANTHER" id="PTHR16092">
    <property type="entry name" value="SEC3/SYNTAXIN-RELATED"/>
    <property type="match status" value="1"/>
</dbReference>
<feature type="region of interest" description="Disordered" evidence="5">
    <location>
        <begin position="232"/>
        <end position="695"/>
    </location>
</feature>
<feature type="region of interest" description="Disordered" evidence="5">
    <location>
        <begin position="733"/>
        <end position="848"/>
    </location>
</feature>
<feature type="compositionally biased region" description="Polar residues" evidence="5">
    <location>
        <begin position="29"/>
        <end position="48"/>
    </location>
</feature>
<keyword evidence="8" id="KW-1185">Reference proteome</keyword>
<gene>
    <name evidence="7" type="ORF">B0A50_04282</name>
</gene>